<name>A0A3R6FC22_9BACT</name>
<protein>
    <submittedName>
        <fullName evidence="1">Uncharacterized protein</fullName>
    </submittedName>
</protein>
<dbReference type="Pfam" id="PF21732">
    <property type="entry name" value="DUF6864"/>
    <property type="match status" value="1"/>
</dbReference>
<comment type="caution">
    <text evidence="1">The sequence shown here is derived from an EMBL/GenBank/DDBJ whole genome shotgun (WGS) entry which is preliminary data.</text>
</comment>
<sequence length="122" mass="14091">MMEISTSNFDIIESGSVIVPENDYVQFKFNGLRFRFVFMPNEIDMNNQEVGVAGTLKNDDEGDYLEIEVQNYNSVFSSPMEKLRVGTVGDKSLYVYFSIAPLITNNTKVNSRIMLYTWYKEK</sequence>
<dbReference type="EMBL" id="QRNB01000050">
    <property type="protein sequence ID" value="RHK09600.1"/>
    <property type="molecule type" value="Genomic_DNA"/>
</dbReference>
<dbReference type="Proteomes" id="UP000286211">
    <property type="component" value="Unassembled WGS sequence"/>
</dbReference>
<accession>A0A3R6FC22</accession>
<dbReference type="InterPro" id="IPR049197">
    <property type="entry name" value="DUF6864"/>
</dbReference>
<gene>
    <name evidence="1" type="ORF">DW079_09970</name>
</gene>
<evidence type="ECO:0000313" key="1">
    <source>
        <dbReference type="EMBL" id="RHK09600.1"/>
    </source>
</evidence>
<dbReference type="AlphaFoldDB" id="A0A3R6FC22"/>
<proteinExistence type="predicted"/>
<reference evidence="1 2" key="1">
    <citation type="submission" date="2018-08" db="EMBL/GenBank/DDBJ databases">
        <title>A genome reference for cultivated species of the human gut microbiota.</title>
        <authorList>
            <person name="Zou Y."/>
            <person name="Xue W."/>
            <person name="Luo G."/>
        </authorList>
    </citation>
    <scope>NUCLEOTIDE SEQUENCE [LARGE SCALE GENOMIC DNA]</scope>
    <source>
        <strain evidence="1 2">AF46-2NS</strain>
    </source>
</reference>
<organism evidence="1 2">
    <name type="scientific">Segatella copri</name>
    <dbReference type="NCBI Taxonomy" id="165179"/>
    <lineage>
        <taxon>Bacteria</taxon>
        <taxon>Pseudomonadati</taxon>
        <taxon>Bacteroidota</taxon>
        <taxon>Bacteroidia</taxon>
        <taxon>Bacteroidales</taxon>
        <taxon>Prevotellaceae</taxon>
        <taxon>Segatella</taxon>
    </lineage>
</organism>
<evidence type="ECO:0000313" key="2">
    <source>
        <dbReference type="Proteomes" id="UP000286211"/>
    </source>
</evidence>